<evidence type="ECO:0000313" key="2">
    <source>
        <dbReference type="EMBL" id="SEQ82535.1"/>
    </source>
</evidence>
<dbReference type="AlphaFoldDB" id="A0A1H9J7E2"/>
<protein>
    <submittedName>
        <fullName evidence="2">Uncharacterized protein</fullName>
    </submittedName>
</protein>
<evidence type="ECO:0000256" key="1">
    <source>
        <dbReference type="SAM" id="MobiDB-lite"/>
    </source>
</evidence>
<dbReference type="Proteomes" id="UP000199055">
    <property type="component" value="Unassembled WGS sequence"/>
</dbReference>
<reference evidence="2 3" key="1">
    <citation type="submission" date="2016-10" db="EMBL/GenBank/DDBJ databases">
        <authorList>
            <person name="de Groot N.N."/>
        </authorList>
    </citation>
    <scope>NUCLEOTIDE SEQUENCE [LARGE SCALE GENOMIC DNA]</scope>
    <source>
        <strain evidence="2 3">CGMCC 4.3519</strain>
    </source>
</reference>
<accession>A0A1H9J7E2</accession>
<name>A0A1H9J7E2_9ACTN</name>
<proteinExistence type="predicted"/>
<dbReference type="STRING" id="403935.SAMN05216481_11695"/>
<evidence type="ECO:0000313" key="3">
    <source>
        <dbReference type="Proteomes" id="UP000199055"/>
    </source>
</evidence>
<dbReference type="EMBL" id="FOET01000016">
    <property type="protein sequence ID" value="SEQ82535.1"/>
    <property type="molecule type" value="Genomic_DNA"/>
</dbReference>
<sequence>MRMPWPHESSSGRRAPANATGLAVGAVPKPGWEWNHNPDSTKWSAG</sequence>
<organism evidence="2 3">
    <name type="scientific">Streptomyces radiopugnans</name>
    <dbReference type="NCBI Taxonomy" id="403935"/>
    <lineage>
        <taxon>Bacteria</taxon>
        <taxon>Bacillati</taxon>
        <taxon>Actinomycetota</taxon>
        <taxon>Actinomycetes</taxon>
        <taxon>Kitasatosporales</taxon>
        <taxon>Streptomycetaceae</taxon>
        <taxon>Streptomyces</taxon>
    </lineage>
</organism>
<keyword evidence="3" id="KW-1185">Reference proteome</keyword>
<gene>
    <name evidence="2" type="ORF">SAMN05216481_11695</name>
</gene>
<feature type="compositionally biased region" description="Polar residues" evidence="1">
    <location>
        <begin position="37"/>
        <end position="46"/>
    </location>
</feature>
<feature type="region of interest" description="Disordered" evidence="1">
    <location>
        <begin position="1"/>
        <end position="46"/>
    </location>
</feature>